<organism evidence="15">
    <name type="scientific">Tetraselmis sp. GSL018</name>
    <dbReference type="NCBI Taxonomy" id="582737"/>
    <lineage>
        <taxon>Eukaryota</taxon>
        <taxon>Viridiplantae</taxon>
        <taxon>Chlorophyta</taxon>
        <taxon>core chlorophytes</taxon>
        <taxon>Chlorodendrophyceae</taxon>
        <taxon>Chlorodendrales</taxon>
        <taxon>Chlorodendraceae</taxon>
        <taxon>Tetraselmis</taxon>
    </lineage>
</organism>
<evidence type="ECO:0000256" key="4">
    <source>
        <dbReference type="ARBA" id="ARBA00048683"/>
    </source>
</evidence>
<dbReference type="GO" id="GO:0020015">
    <property type="term" value="C:glycosome"/>
    <property type="evidence" value="ECO:0007669"/>
    <property type="project" value="UniProtKB-SubCell"/>
</dbReference>
<keyword evidence="2 10" id="KW-0560">Oxidoreductase</keyword>
<feature type="binding site" evidence="8">
    <location>
        <position position="130"/>
    </location>
    <ligand>
        <name>substrate</name>
    </ligand>
</feature>
<keyword evidence="6" id="KW-0327">Glycosome</keyword>
<proteinExistence type="inferred from homology"/>
<feature type="domain" description="Glycerol-3-phosphate dehydrogenase NAD-dependent N-terminal" evidence="12">
    <location>
        <begin position="27"/>
        <end position="185"/>
    </location>
</feature>
<dbReference type="InterPro" id="IPR006168">
    <property type="entry name" value="G3P_DH_NAD-dep"/>
</dbReference>
<comment type="subcellular location">
    <subcellularLocation>
        <location evidence="5">Glycosome</location>
    </subcellularLocation>
</comment>
<dbReference type="PRINTS" id="PR00077">
    <property type="entry name" value="GPDHDRGNASE"/>
</dbReference>
<reference evidence="15" key="1">
    <citation type="submission" date="2014-05" db="EMBL/GenBank/DDBJ databases">
        <title>The transcriptome of the halophilic microalga Tetraselmis sp. GSL018 isolated from the Great Salt Lake, Utah.</title>
        <authorList>
            <person name="Jinkerson R.E."/>
            <person name="D'Adamo S."/>
            <person name="Posewitz M.C."/>
        </authorList>
    </citation>
    <scope>NUCLEOTIDE SEQUENCE</scope>
    <source>
        <strain evidence="15">GSL018</strain>
    </source>
</reference>
<dbReference type="SUPFAM" id="SSF51735">
    <property type="entry name" value="NAD(P)-binding Rossmann-fold domains"/>
    <property type="match status" value="1"/>
</dbReference>
<evidence type="ECO:0000256" key="8">
    <source>
        <dbReference type="PIRSR" id="PIRSR000114-2"/>
    </source>
</evidence>
<dbReference type="Pfam" id="PF01210">
    <property type="entry name" value="NAD_Gly3P_dh_N"/>
    <property type="match status" value="1"/>
</dbReference>
<dbReference type="GO" id="GO:0141152">
    <property type="term" value="F:glycerol-3-phosphate dehydrogenase (NAD+) activity"/>
    <property type="evidence" value="ECO:0007669"/>
    <property type="project" value="UniProtKB-UniRule"/>
</dbReference>
<dbReference type="PIRSF" id="PIRSF000114">
    <property type="entry name" value="Glycerol-3-P_dh"/>
    <property type="match status" value="1"/>
</dbReference>
<dbReference type="Gene3D" id="3.40.50.720">
    <property type="entry name" value="NAD(P)-binding Rossmann-like Domain"/>
    <property type="match status" value="1"/>
</dbReference>
<dbReference type="InterPro" id="IPR006109">
    <property type="entry name" value="G3P_DH_NAD-dep_C"/>
</dbReference>
<dbReference type="GO" id="GO:0005975">
    <property type="term" value="P:carbohydrate metabolic process"/>
    <property type="evidence" value="ECO:0007669"/>
    <property type="project" value="InterPro"/>
</dbReference>
<gene>
    <name evidence="15" type="primary">GPSA</name>
    <name evidence="14" type="ORF">TSPGSL018_22764</name>
    <name evidence="15" type="ORF">TSPGSL018_5772</name>
</gene>
<dbReference type="InterPro" id="IPR036291">
    <property type="entry name" value="NAD(P)-bd_dom_sf"/>
</dbReference>
<comment type="similarity">
    <text evidence="1 10">Belongs to the NAD-dependent glycerol-3-phosphate dehydrogenase family.</text>
</comment>
<evidence type="ECO:0000256" key="11">
    <source>
        <dbReference type="RuleBase" id="RU361243"/>
    </source>
</evidence>
<dbReference type="PROSITE" id="PS00957">
    <property type="entry name" value="NAD_G3PDH"/>
    <property type="match status" value="1"/>
</dbReference>
<evidence type="ECO:0000256" key="9">
    <source>
        <dbReference type="PIRSR" id="PIRSR000114-3"/>
    </source>
</evidence>
<name>A0A061SI75_9CHLO</name>
<evidence type="ECO:0000256" key="3">
    <source>
        <dbReference type="ARBA" id="ARBA00023027"/>
    </source>
</evidence>
<protein>
    <recommendedName>
        <fullName evidence="11">Glycerol-3-phosphate dehydrogenase [NAD(+)]</fullName>
        <ecNumber evidence="11">1.1.1.8</ecNumber>
    </recommendedName>
</protein>
<evidence type="ECO:0000313" key="14">
    <source>
        <dbReference type="EMBL" id="JAC62639.1"/>
    </source>
</evidence>
<dbReference type="PANTHER" id="PTHR11728">
    <property type="entry name" value="GLYCEROL-3-PHOSPHATE DEHYDROGENASE"/>
    <property type="match status" value="1"/>
</dbReference>
<evidence type="ECO:0000256" key="2">
    <source>
        <dbReference type="ARBA" id="ARBA00023002"/>
    </source>
</evidence>
<evidence type="ECO:0000256" key="1">
    <source>
        <dbReference type="ARBA" id="ARBA00011009"/>
    </source>
</evidence>
<dbReference type="EC" id="1.1.1.8" evidence="11"/>
<evidence type="ECO:0000256" key="10">
    <source>
        <dbReference type="RuleBase" id="RU000437"/>
    </source>
</evidence>
<dbReference type="PANTHER" id="PTHR11728:SF1">
    <property type="entry name" value="GLYCEROL-3-PHOSPHATE DEHYDROGENASE [NAD(+)] 2, CHLOROPLASTIC"/>
    <property type="match status" value="1"/>
</dbReference>
<evidence type="ECO:0000313" key="15">
    <source>
        <dbReference type="EMBL" id="JAC82416.1"/>
    </source>
</evidence>
<dbReference type="SUPFAM" id="SSF48179">
    <property type="entry name" value="6-phosphogluconate dehydrogenase C-terminal domain-like"/>
    <property type="match status" value="1"/>
</dbReference>
<dbReference type="NCBIfam" id="NF000940">
    <property type="entry name" value="PRK00094.1-2"/>
    <property type="match status" value="1"/>
</dbReference>
<sequence>MDTEECDREDVLHPRKKVAFTRDRTEVGVLGAGAWGTALAVHCARMGHTTRIWCRNEEVVKAINEQHENTKYFVGFKLPENLVASTDKHDVVSRSKLLLMVIPTPHVAEVMETIAGDLRPEDQIIVSCSKGILNDTLETVDEILERVLPPAFHPRLAYLSGPNFAAEIARELPSCTTIASKTESVAIHVQEMLSTPRFRCYRTTDVTGAELGGALKNVLAIACGISDGLEFGNNTRAALITRGMNEIQRIAVAKGASPLTMAGLAGVGDLVLTCTGDLSRNRSVGLRLGRGESLSAIKGSMTAVAEGILTSKSANALAEKIGIDCPIINGIYRVIHGGDDPATVTLQVMSRDLRFEVDDEIAEKIKE</sequence>
<dbReference type="InterPro" id="IPR008927">
    <property type="entry name" value="6-PGluconate_DH-like_C_sf"/>
</dbReference>
<feature type="binding site" evidence="9">
    <location>
        <position position="280"/>
    </location>
    <ligand>
        <name>NAD(+)</name>
        <dbReference type="ChEBI" id="CHEBI:57540"/>
    </ligand>
</feature>
<feature type="domain" description="Glycerol-3-phosphate dehydrogenase NAD-dependent C-terminal" evidence="13">
    <location>
        <begin position="205"/>
        <end position="344"/>
    </location>
</feature>
<evidence type="ECO:0000256" key="5">
    <source>
        <dbReference type="ARBA" id="ARBA00060503"/>
    </source>
</evidence>
<dbReference type="AlphaFoldDB" id="A0A061SI75"/>
<dbReference type="GO" id="GO:0051287">
    <property type="term" value="F:NAD binding"/>
    <property type="evidence" value="ECO:0007669"/>
    <property type="project" value="UniProtKB-UniRule"/>
</dbReference>
<dbReference type="Pfam" id="PF07479">
    <property type="entry name" value="NAD_Gly3P_dh_C"/>
    <property type="match status" value="1"/>
</dbReference>
<evidence type="ECO:0000256" key="7">
    <source>
        <dbReference type="PIRSR" id="PIRSR000114-1"/>
    </source>
</evidence>
<dbReference type="FunFam" id="1.10.1040.10:FF:000001">
    <property type="entry name" value="Glycerol-3-phosphate dehydrogenase [NAD(P)+]"/>
    <property type="match status" value="1"/>
</dbReference>
<dbReference type="FunFam" id="3.40.50.720:FF:000019">
    <property type="entry name" value="Glycerol-3-phosphate dehydrogenase [NAD(P)+]"/>
    <property type="match status" value="1"/>
</dbReference>
<dbReference type="InterPro" id="IPR011128">
    <property type="entry name" value="G3P_DH_NAD-dep_N"/>
</dbReference>
<feature type="active site" description="Proton acceptor" evidence="7">
    <location>
        <position position="216"/>
    </location>
</feature>
<dbReference type="NCBIfam" id="NF000942">
    <property type="entry name" value="PRK00094.1-4"/>
    <property type="match status" value="1"/>
</dbReference>
<dbReference type="EMBL" id="GBEZ01002658">
    <property type="protein sequence ID" value="JAC82416.1"/>
    <property type="molecule type" value="Transcribed_RNA"/>
</dbReference>
<feature type="binding site" evidence="9">
    <location>
        <begin position="31"/>
        <end position="36"/>
    </location>
    <ligand>
        <name>NAD(+)</name>
        <dbReference type="ChEBI" id="CHEBI:57540"/>
    </ligand>
</feature>
<dbReference type="EMBL" id="GBEZ01024344">
    <property type="protein sequence ID" value="JAC62639.1"/>
    <property type="molecule type" value="Transcribed_RNA"/>
</dbReference>
<feature type="binding site" evidence="9">
    <location>
        <position position="165"/>
    </location>
    <ligand>
        <name>NAD(+)</name>
        <dbReference type="ChEBI" id="CHEBI:57540"/>
    </ligand>
</feature>
<evidence type="ECO:0000259" key="12">
    <source>
        <dbReference type="Pfam" id="PF01210"/>
    </source>
</evidence>
<accession>A0A061SI75</accession>
<feature type="binding site" evidence="8">
    <location>
        <begin position="280"/>
        <end position="281"/>
    </location>
    <ligand>
        <name>substrate</name>
    </ligand>
</feature>
<dbReference type="GO" id="GO:0005829">
    <property type="term" value="C:cytosol"/>
    <property type="evidence" value="ECO:0007669"/>
    <property type="project" value="TreeGrafter"/>
</dbReference>
<dbReference type="HAMAP" id="MF_00394">
    <property type="entry name" value="NAD_Glyc3P_dehydrog"/>
    <property type="match status" value="1"/>
</dbReference>
<dbReference type="InterPro" id="IPR013328">
    <property type="entry name" value="6PGD_dom2"/>
</dbReference>
<dbReference type="Gene3D" id="1.10.1040.10">
    <property type="entry name" value="N-(1-d-carboxylethyl)-l-norvaline Dehydrogenase, domain 2"/>
    <property type="match status" value="1"/>
</dbReference>
<keyword evidence="3 9" id="KW-0520">NAD</keyword>
<evidence type="ECO:0000259" key="13">
    <source>
        <dbReference type="Pfam" id="PF07479"/>
    </source>
</evidence>
<comment type="catalytic activity">
    <reaction evidence="4 11">
        <text>sn-glycerol 3-phosphate + NAD(+) = dihydroxyacetone phosphate + NADH + H(+)</text>
        <dbReference type="Rhea" id="RHEA:11092"/>
        <dbReference type="ChEBI" id="CHEBI:15378"/>
        <dbReference type="ChEBI" id="CHEBI:57540"/>
        <dbReference type="ChEBI" id="CHEBI:57597"/>
        <dbReference type="ChEBI" id="CHEBI:57642"/>
        <dbReference type="ChEBI" id="CHEBI:57945"/>
        <dbReference type="EC" id="1.1.1.8"/>
    </reaction>
</comment>
<evidence type="ECO:0000256" key="6">
    <source>
        <dbReference type="ARBA" id="ARBA00084116"/>
    </source>
</evidence>
<dbReference type="GO" id="GO:0046168">
    <property type="term" value="P:glycerol-3-phosphate catabolic process"/>
    <property type="evidence" value="ECO:0007669"/>
    <property type="project" value="UniProtKB-UniRule"/>
</dbReference>